<reference evidence="1 2" key="1">
    <citation type="journal article" date="2013" name="Nat. Genet.">
        <title>The high-quality draft genome of peach (Prunus persica) identifies unique patterns of genetic diversity, domestication and genome evolution.</title>
        <authorList>
            <consortium name="International Peach Genome Initiative"/>
            <person name="Verde I."/>
            <person name="Abbott A.G."/>
            <person name="Scalabrin S."/>
            <person name="Jung S."/>
            <person name="Shu S."/>
            <person name="Marroni F."/>
            <person name="Zhebentyayeva T."/>
            <person name="Dettori M.T."/>
            <person name="Grimwood J."/>
            <person name="Cattonaro F."/>
            <person name="Zuccolo A."/>
            <person name="Rossini L."/>
            <person name="Jenkins J."/>
            <person name="Vendramin E."/>
            <person name="Meisel L.A."/>
            <person name="Decroocq V."/>
            <person name="Sosinski B."/>
            <person name="Prochnik S."/>
            <person name="Mitros T."/>
            <person name="Policriti A."/>
            <person name="Cipriani G."/>
            <person name="Dondini L."/>
            <person name="Ficklin S."/>
            <person name="Goodstein D.M."/>
            <person name="Xuan P."/>
            <person name="Del Fabbro C."/>
            <person name="Aramini V."/>
            <person name="Copetti D."/>
            <person name="Gonzalez S."/>
            <person name="Horner D.S."/>
            <person name="Falchi R."/>
            <person name="Lucas S."/>
            <person name="Mica E."/>
            <person name="Maldonado J."/>
            <person name="Lazzari B."/>
            <person name="Bielenberg D."/>
            <person name="Pirona R."/>
            <person name="Miculan M."/>
            <person name="Barakat A."/>
            <person name="Testolin R."/>
            <person name="Stella A."/>
            <person name="Tartarini S."/>
            <person name="Tonutti P."/>
            <person name="Arus P."/>
            <person name="Orellana A."/>
            <person name="Wells C."/>
            <person name="Main D."/>
            <person name="Vizzotto G."/>
            <person name="Silva H."/>
            <person name="Salamini F."/>
            <person name="Schmutz J."/>
            <person name="Morgante M."/>
            <person name="Rokhsar D.S."/>
        </authorList>
    </citation>
    <scope>NUCLEOTIDE SEQUENCE [LARGE SCALE GENOMIC DNA]</scope>
    <source>
        <strain evidence="2">cv. Nemared</strain>
    </source>
</reference>
<dbReference type="Gramene" id="ONI10110">
    <property type="protein sequence ID" value="ONI10110"/>
    <property type="gene ID" value="PRUPE_4G027500"/>
</dbReference>
<gene>
    <name evidence="1" type="ORF">PRUPE_4G027500</name>
</gene>
<organism evidence="1 2">
    <name type="scientific">Prunus persica</name>
    <name type="common">Peach</name>
    <name type="synonym">Amygdalus persica</name>
    <dbReference type="NCBI Taxonomy" id="3760"/>
    <lineage>
        <taxon>Eukaryota</taxon>
        <taxon>Viridiplantae</taxon>
        <taxon>Streptophyta</taxon>
        <taxon>Embryophyta</taxon>
        <taxon>Tracheophyta</taxon>
        <taxon>Spermatophyta</taxon>
        <taxon>Magnoliopsida</taxon>
        <taxon>eudicotyledons</taxon>
        <taxon>Gunneridae</taxon>
        <taxon>Pentapetalae</taxon>
        <taxon>rosids</taxon>
        <taxon>fabids</taxon>
        <taxon>Rosales</taxon>
        <taxon>Rosaceae</taxon>
        <taxon>Amygdaloideae</taxon>
        <taxon>Amygdaleae</taxon>
        <taxon>Prunus</taxon>
    </lineage>
</organism>
<accession>A0A251PGF5</accession>
<sequence length="47" mass="5769">MYMFGIISHVAYELSNEKMKDQLQRNRWCKCYICIFLQKFPLWTCST</sequence>
<keyword evidence="2" id="KW-1185">Reference proteome</keyword>
<dbReference type="AlphaFoldDB" id="A0A251PGF5"/>
<dbReference type="EMBL" id="CM007654">
    <property type="protein sequence ID" value="ONI10110.1"/>
    <property type="molecule type" value="Genomic_DNA"/>
</dbReference>
<proteinExistence type="predicted"/>
<protein>
    <submittedName>
        <fullName evidence="1">Uncharacterized protein</fullName>
    </submittedName>
</protein>
<evidence type="ECO:0000313" key="2">
    <source>
        <dbReference type="Proteomes" id="UP000006882"/>
    </source>
</evidence>
<name>A0A251PGF5_PRUPE</name>
<evidence type="ECO:0000313" key="1">
    <source>
        <dbReference type="EMBL" id="ONI10110.1"/>
    </source>
</evidence>
<dbReference type="Proteomes" id="UP000006882">
    <property type="component" value="Chromosome G4"/>
</dbReference>